<evidence type="ECO:0000313" key="2">
    <source>
        <dbReference type="Proteomes" id="UP001501444"/>
    </source>
</evidence>
<proteinExistence type="predicted"/>
<accession>A0ABN3H0Y0</accession>
<dbReference type="EMBL" id="BAAARV010000062">
    <property type="protein sequence ID" value="GAA2365460.1"/>
    <property type="molecule type" value="Genomic_DNA"/>
</dbReference>
<dbReference type="RefSeq" id="WP_344616280.1">
    <property type="nucleotide sequence ID" value="NZ_BAAARV010000062.1"/>
</dbReference>
<dbReference type="Proteomes" id="UP001501444">
    <property type="component" value="Unassembled WGS sequence"/>
</dbReference>
<gene>
    <name evidence="1" type="ORF">GCM10010170_063930</name>
</gene>
<sequence>MITFEGLFAEVMRGAPRFGHREHVHLTWLAIGRVGLEAAIPLVSEGIQRTARYAGVPQKYHVTMSRAWVELIAAHPSEPDIDVFLARNPDLLDKRLLLRFYRSSTLASDAARTGWVEPDLRPFRSAAHPPA</sequence>
<protein>
    <submittedName>
        <fullName evidence="1">Uncharacterized protein</fullName>
    </submittedName>
</protein>
<organism evidence="1 2">
    <name type="scientific">Dactylosporangium salmoneum</name>
    <dbReference type="NCBI Taxonomy" id="53361"/>
    <lineage>
        <taxon>Bacteria</taxon>
        <taxon>Bacillati</taxon>
        <taxon>Actinomycetota</taxon>
        <taxon>Actinomycetes</taxon>
        <taxon>Micromonosporales</taxon>
        <taxon>Micromonosporaceae</taxon>
        <taxon>Dactylosporangium</taxon>
    </lineage>
</organism>
<name>A0ABN3H0Y0_9ACTN</name>
<evidence type="ECO:0000313" key="1">
    <source>
        <dbReference type="EMBL" id="GAA2365460.1"/>
    </source>
</evidence>
<keyword evidence="2" id="KW-1185">Reference proteome</keyword>
<comment type="caution">
    <text evidence="1">The sequence shown here is derived from an EMBL/GenBank/DDBJ whole genome shotgun (WGS) entry which is preliminary data.</text>
</comment>
<reference evidence="1 2" key="1">
    <citation type="journal article" date="2019" name="Int. J. Syst. Evol. Microbiol.">
        <title>The Global Catalogue of Microorganisms (GCM) 10K type strain sequencing project: providing services to taxonomists for standard genome sequencing and annotation.</title>
        <authorList>
            <consortium name="The Broad Institute Genomics Platform"/>
            <consortium name="The Broad Institute Genome Sequencing Center for Infectious Disease"/>
            <person name="Wu L."/>
            <person name="Ma J."/>
        </authorList>
    </citation>
    <scope>NUCLEOTIDE SEQUENCE [LARGE SCALE GENOMIC DNA]</scope>
    <source>
        <strain evidence="1 2">JCM 3272</strain>
    </source>
</reference>